<evidence type="ECO:0000313" key="1">
    <source>
        <dbReference type="EMBL" id="MED6199764.1"/>
    </source>
</evidence>
<accession>A0ABU6XQS5</accession>
<sequence length="99" mass="11170">MHLDGGILHPSPPPEPYYTPPSDPLLYPGVADALNYSIVKGEELCSPNNEFRIIERVSPYGHIEIMNDKDGSKFTVNRQRLKHYLGGIINKEEIVHDLT</sequence>
<organism evidence="1 2">
    <name type="scientific">Stylosanthes scabra</name>
    <dbReference type="NCBI Taxonomy" id="79078"/>
    <lineage>
        <taxon>Eukaryota</taxon>
        <taxon>Viridiplantae</taxon>
        <taxon>Streptophyta</taxon>
        <taxon>Embryophyta</taxon>
        <taxon>Tracheophyta</taxon>
        <taxon>Spermatophyta</taxon>
        <taxon>Magnoliopsida</taxon>
        <taxon>eudicotyledons</taxon>
        <taxon>Gunneridae</taxon>
        <taxon>Pentapetalae</taxon>
        <taxon>rosids</taxon>
        <taxon>fabids</taxon>
        <taxon>Fabales</taxon>
        <taxon>Fabaceae</taxon>
        <taxon>Papilionoideae</taxon>
        <taxon>50 kb inversion clade</taxon>
        <taxon>dalbergioids sensu lato</taxon>
        <taxon>Dalbergieae</taxon>
        <taxon>Pterocarpus clade</taxon>
        <taxon>Stylosanthes</taxon>
    </lineage>
</organism>
<keyword evidence="2" id="KW-1185">Reference proteome</keyword>
<comment type="caution">
    <text evidence="1">The sequence shown here is derived from an EMBL/GenBank/DDBJ whole genome shotgun (WGS) entry which is preliminary data.</text>
</comment>
<name>A0ABU6XQS5_9FABA</name>
<protein>
    <submittedName>
        <fullName evidence="1">Uncharacterized protein</fullName>
    </submittedName>
</protein>
<proteinExistence type="predicted"/>
<dbReference type="Proteomes" id="UP001341840">
    <property type="component" value="Unassembled WGS sequence"/>
</dbReference>
<dbReference type="EMBL" id="JASCZI010212555">
    <property type="protein sequence ID" value="MED6199764.1"/>
    <property type="molecule type" value="Genomic_DNA"/>
</dbReference>
<reference evidence="1 2" key="1">
    <citation type="journal article" date="2023" name="Plants (Basel)">
        <title>Bridging the Gap: Combining Genomics and Transcriptomics Approaches to Understand Stylosanthes scabra, an Orphan Legume from the Brazilian Caatinga.</title>
        <authorList>
            <person name="Ferreira-Neto J.R.C."/>
            <person name="da Silva M.D."/>
            <person name="Binneck E."/>
            <person name="de Melo N.F."/>
            <person name="da Silva R.H."/>
            <person name="de Melo A.L.T.M."/>
            <person name="Pandolfi V."/>
            <person name="Bustamante F.O."/>
            <person name="Brasileiro-Vidal A.C."/>
            <person name="Benko-Iseppon A.M."/>
        </authorList>
    </citation>
    <scope>NUCLEOTIDE SEQUENCE [LARGE SCALE GENOMIC DNA]</scope>
    <source>
        <tissue evidence="1">Leaves</tissue>
    </source>
</reference>
<evidence type="ECO:0000313" key="2">
    <source>
        <dbReference type="Proteomes" id="UP001341840"/>
    </source>
</evidence>
<gene>
    <name evidence="1" type="ORF">PIB30_078979</name>
</gene>